<dbReference type="Proteomes" id="UP000631114">
    <property type="component" value="Unassembled WGS sequence"/>
</dbReference>
<dbReference type="PRINTS" id="PR00463">
    <property type="entry name" value="EP450I"/>
</dbReference>
<comment type="similarity">
    <text evidence="2 7">Belongs to the cytochrome P450 family.</text>
</comment>
<keyword evidence="5 6" id="KW-0408">Iron</keyword>
<dbReference type="FunFam" id="1.10.630.10:FF:000022">
    <property type="entry name" value="Taxadiene 5-alpha hydroxylase"/>
    <property type="match status" value="1"/>
</dbReference>
<keyword evidence="6 7" id="KW-0349">Heme</keyword>
<dbReference type="InterPro" id="IPR017972">
    <property type="entry name" value="Cyt_P450_CS"/>
</dbReference>
<gene>
    <name evidence="9" type="ORF">IFM89_003484</name>
</gene>
<feature type="transmembrane region" description="Helical" evidence="8">
    <location>
        <begin position="12"/>
        <end position="30"/>
    </location>
</feature>
<comment type="caution">
    <text evidence="9">The sequence shown here is derived from an EMBL/GenBank/DDBJ whole genome shotgun (WGS) entry which is preliminary data.</text>
</comment>
<evidence type="ECO:0000256" key="2">
    <source>
        <dbReference type="ARBA" id="ARBA00010617"/>
    </source>
</evidence>
<dbReference type="OrthoDB" id="3945418at2759"/>
<name>A0A835HCJ0_9MAGN</name>
<evidence type="ECO:0000256" key="1">
    <source>
        <dbReference type="ARBA" id="ARBA00001971"/>
    </source>
</evidence>
<keyword evidence="3 6" id="KW-0479">Metal-binding</keyword>
<evidence type="ECO:0000256" key="4">
    <source>
        <dbReference type="ARBA" id="ARBA00023002"/>
    </source>
</evidence>
<dbReference type="PANTHER" id="PTHR24286:SF256">
    <property type="entry name" value="CYTOCHROME P450 FAMILY PROTEIN"/>
    <property type="match status" value="1"/>
</dbReference>
<evidence type="ECO:0000256" key="5">
    <source>
        <dbReference type="ARBA" id="ARBA00023004"/>
    </source>
</evidence>
<dbReference type="AlphaFoldDB" id="A0A835HCJ0"/>
<dbReference type="CDD" id="cd11043">
    <property type="entry name" value="CYP90-like"/>
    <property type="match status" value="1"/>
</dbReference>
<proteinExistence type="inferred from homology"/>
<keyword evidence="8" id="KW-0472">Membrane</keyword>
<dbReference type="GO" id="GO:0004497">
    <property type="term" value="F:monooxygenase activity"/>
    <property type="evidence" value="ECO:0007669"/>
    <property type="project" value="UniProtKB-KW"/>
</dbReference>
<dbReference type="GO" id="GO:0016705">
    <property type="term" value="F:oxidoreductase activity, acting on paired donors, with incorporation or reduction of molecular oxygen"/>
    <property type="evidence" value="ECO:0007669"/>
    <property type="project" value="InterPro"/>
</dbReference>
<evidence type="ECO:0000313" key="9">
    <source>
        <dbReference type="EMBL" id="KAF9595742.1"/>
    </source>
</evidence>
<keyword evidence="7" id="KW-0503">Monooxygenase</keyword>
<dbReference type="GO" id="GO:0044550">
    <property type="term" value="P:secondary metabolite biosynthetic process"/>
    <property type="evidence" value="ECO:0007669"/>
    <property type="project" value="UniProtKB-ARBA"/>
</dbReference>
<dbReference type="GO" id="GO:0016125">
    <property type="term" value="P:sterol metabolic process"/>
    <property type="evidence" value="ECO:0007669"/>
    <property type="project" value="TreeGrafter"/>
</dbReference>
<dbReference type="PROSITE" id="PS00086">
    <property type="entry name" value="CYTOCHROME_P450"/>
    <property type="match status" value="1"/>
</dbReference>
<dbReference type="Pfam" id="PF00067">
    <property type="entry name" value="p450"/>
    <property type="match status" value="1"/>
</dbReference>
<comment type="cofactor">
    <cofactor evidence="1 6">
        <name>heme</name>
        <dbReference type="ChEBI" id="CHEBI:30413"/>
    </cofactor>
</comment>
<dbReference type="PRINTS" id="PR00385">
    <property type="entry name" value="P450"/>
</dbReference>
<dbReference type="InterPro" id="IPR036396">
    <property type="entry name" value="Cyt_P450_sf"/>
</dbReference>
<protein>
    <recommendedName>
        <fullName evidence="11">Cytochrome P450</fullName>
    </recommendedName>
</protein>
<evidence type="ECO:0000256" key="7">
    <source>
        <dbReference type="RuleBase" id="RU000461"/>
    </source>
</evidence>
<dbReference type="EMBL" id="JADFTS010000007">
    <property type="protein sequence ID" value="KAF9595742.1"/>
    <property type="molecule type" value="Genomic_DNA"/>
</dbReference>
<evidence type="ECO:0000256" key="6">
    <source>
        <dbReference type="PIRSR" id="PIRSR602401-1"/>
    </source>
</evidence>
<dbReference type="Gene3D" id="1.10.630.10">
    <property type="entry name" value="Cytochrome P450"/>
    <property type="match status" value="1"/>
</dbReference>
<keyword evidence="8" id="KW-0812">Transmembrane</keyword>
<evidence type="ECO:0000256" key="3">
    <source>
        <dbReference type="ARBA" id="ARBA00022723"/>
    </source>
</evidence>
<sequence>MLGDLKTSLGTLLPLIAVTVFSSLVFLTLLKKNHKVKNLPKGSLGLPYIGETLNFLRAQNQNQGVEWISERVTKYGPVFKTSLMGAPTVIITGQAGNKFVLGSDDEIFASKQPKTISEISGKHHLFELTGARYKLIKAAMVSFLKPECLQHYVKHMDDLIAKKLHSETKDRDTVKAVDLMKIVTFDVACTVLFGIHDETIKNDLLRDFTIAFTAIWSLPINFPGTHFRKGLEARGRIIRRMSPIIMKKKEDLTKGIVYPKTDVICSLLALTEDTEEPITEQEVMDNFIMLMIASHDTSANLLSLMIMKLAKDPKIYEKIREEQLRILSERQGANENLTWNEIQKMKYTWRVAQELMRITPPVFGSFRKAVKDTSFGGYDIPKGWQVFWVACGTHLNKDIFDNPTTFDPSRFEHPLKPIPPYAYIPFGAGTRMCIGNEFGRIETLVVIHHLVTKFEWSLVDPNEAIKCQPFPYPSLGLPINLKPILSSSKI</sequence>
<dbReference type="GO" id="GO:0020037">
    <property type="term" value="F:heme binding"/>
    <property type="evidence" value="ECO:0007669"/>
    <property type="project" value="InterPro"/>
</dbReference>
<evidence type="ECO:0008006" key="11">
    <source>
        <dbReference type="Google" id="ProtNLM"/>
    </source>
</evidence>
<evidence type="ECO:0000256" key="8">
    <source>
        <dbReference type="SAM" id="Phobius"/>
    </source>
</evidence>
<dbReference type="InterPro" id="IPR001128">
    <property type="entry name" value="Cyt_P450"/>
</dbReference>
<accession>A0A835HCJ0</accession>
<keyword evidence="10" id="KW-1185">Reference proteome</keyword>
<dbReference type="PANTHER" id="PTHR24286">
    <property type="entry name" value="CYTOCHROME P450 26"/>
    <property type="match status" value="1"/>
</dbReference>
<feature type="binding site" description="axial binding residue" evidence="6">
    <location>
        <position position="433"/>
    </location>
    <ligand>
        <name>heme</name>
        <dbReference type="ChEBI" id="CHEBI:30413"/>
    </ligand>
    <ligandPart>
        <name>Fe</name>
        <dbReference type="ChEBI" id="CHEBI:18248"/>
    </ligandPart>
</feature>
<dbReference type="InterPro" id="IPR002401">
    <property type="entry name" value="Cyt_P450_E_grp-I"/>
</dbReference>
<dbReference type="GO" id="GO:0005506">
    <property type="term" value="F:iron ion binding"/>
    <property type="evidence" value="ECO:0007669"/>
    <property type="project" value="InterPro"/>
</dbReference>
<dbReference type="SUPFAM" id="SSF48264">
    <property type="entry name" value="Cytochrome P450"/>
    <property type="match status" value="1"/>
</dbReference>
<organism evidence="9 10">
    <name type="scientific">Coptis chinensis</name>
    <dbReference type="NCBI Taxonomy" id="261450"/>
    <lineage>
        <taxon>Eukaryota</taxon>
        <taxon>Viridiplantae</taxon>
        <taxon>Streptophyta</taxon>
        <taxon>Embryophyta</taxon>
        <taxon>Tracheophyta</taxon>
        <taxon>Spermatophyta</taxon>
        <taxon>Magnoliopsida</taxon>
        <taxon>Ranunculales</taxon>
        <taxon>Ranunculaceae</taxon>
        <taxon>Coptidoideae</taxon>
        <taxon>Coptis</taxon>
    </lineage>
</organism>
<evidence type="ECO:0000313" key="10">
    <source>
        <dbReference type="Proteomes" id="UP000631114"/>
    </source>
</evidence>
<keyword evidence="8" id="KW-1133">Transmembrane helix</keyword>
<reference evidence="9 10" key="1">
    <citation type="submission" date="2020-10" db="EMBL/GenBank/DDBJ databases">
        <title>The Coptis chinensis genome and diversification of protoberbering-type alkaloids.</title>
        <authorList>
            <person name="Wang B."/>
            <person name="Shu S."/>
            <person name="Song C."/>
            <person name="Liu Y."/>
        </authorList>
    </citation>
    <scope>NUCLEOTIDE SEQUENCE [LARGE SCALE GENOMIC DNA]</scope>
    <source>
        <strain evidence="9">HL-2020</strain>
        <tissue evidence="9">Leaf</tissue>
    </source>
</reference>
<keyword evidence="4 7" id="KW-0560">Oxidoreductase</keyword>